<sequence length="412" mass="44932">MTSLNKSGDTQFTVFIRLPFPRGEFVDPPPVEWNAAKDQALWDLLSRPSKGDDIDWKALAESFDVTLQFLLQQAAWLYDRQLAQVRAQMRKVPNTQSSSPSPAPGSVSGSTALGNPPASKGAPAASTGSRPPNRLTLQQKDNVPPRGITSRRTSSTTTVNQIKGPRESPRNETPGGEPKDPRRESFGRRPSTGRRDQTPNIPVHRSPTLEEEYLTSSSSESESDDEGIMASRRGPRFRRFGKFSMHRPGLRDEDEDEDESPAFVPLSPEPESGPSAQDLNATLRDEPADARRRTVNPNQVARQPITAESSASSISSGNPATLSAGDRRRRANQMGGPLSPRRTELGYSPRRSVTSGRETSDGTPSMGSSFSDLDDASVTQSALEEALMSNMQHGGMASRMSTISQALRSRYL</sequence>
<proteinExistence type="predicted"/>
<evidence type="ECO:0000313" key="2">
    <source>
        <dbReference type="Proteomes" id="UP001177260"/>
    </source>
</evidence>
<keyword evidence="2" id="KW-1185">Reference proteome</keyword>
<dbReference type="Proteomes" id="UP001177260">
    <property type="component" value="Unassembled WGS sequence"/>
</dbReference>
<organism evidence="1 2">
    <name type="scientific">Aspergillus melleus</name>
    <dbReference type="NCBI Taxonomy" id="138277"/>
    <lineage>
        <taxon>Eukaryota</taxon>
        <taxon>Fungi</taxon>
        <taxon>Dikarya</taxon>
        <taxon>Ascomycota</taxon>
        <taxon>Pezizomycotina</taxon>
        <taxon>Eurotiomycetes</taxon>
        <taxon>Eurotiomycetidae</taxon>
        <taxon>Eurotiales</taxon>
        <taxon>Aspergillaceae</taxon>
        <taxon>Aspergillus</taxon>
        <taxon>Aspergillus subgen. Circumdati</taxon>
    </lineage>
</organism>
<dbReference type="EMBL" id="JAOPJF010000028">
    <property type="protein sequence ID" value="KAK1144783.1"/>
    <property type="molecule type" value="Genomic_DNA"/>
</dbReference>
<gene>
    <name evidence="1" type="ORF">N8T08_004794</name>
</gene>
<name>A0ACC3B334_9EURO</name>
<protein>
    <submittedName>
        <fullName evidence="1">Uncharacterized protein</fullName>
    </submittedName>
</protein>
<comment type="caution">
    <text evidence="1">The sequence shown here is derived from an EMBL/GenBank/DDBJ whole genome shotgun (WGS) entry which is preliminary data.</text>
</comment>
<accession>A0ACC3B334</accession>
<evidence type="ECO:0000313" key="1">
    <source>
        <dbReference type="EMBL" id="KAK1144783.1"/>
    </source>
</evidence>
<reference evidence="1 2" key="1">
    <citation type="journal article" date="2023" name="ACS Omega">
        <title>Identification of the Neoaspergillic Acid Biosynthesis Gene Cluster by Establishing an In Vitro CRISPR-Ribonucleoprotein Genetic System in Aspergillus melleus.</title>
        <authorList>
            <person name="Yuan B."/>
            <person name="Grau M.F."/>
            <person name="Murata R.M."/>
            <person name="Torok T."/>
            <person name="Venkateswaran K."/>
            <person name="Stajich J.E."/>
            <person name="Wang C.C.C."/>
        </authorList>
    </citation>
    <scope>NUCLEOTIDE SEQUENCE [LARGE SCALE GENOMIC DNA]</scope>
    <source>
        <strain evidence="1 2">IMV 1140</strain>
    </source>
</reference>